<dbReference type="InterPro" id="IPR046341">
    <property type="entry name" value="SET_dom_sf"/>
</dbReference>
<protein>
    <recommendedName>
        <fullName evidence="2">SET domain-containing protein</fullName>
    </recommendedName>
</protein>
<sequence length="436" mass="47788">MKLGVISFRVLSLFVSLVAADSGSEVDAPASQDEFDTTSSETIIKPEDIIIESASSQEDQGQETSDSYFPWTHKPICGEALSESGDQFCIYTNASFSNGRGISILTTVAVAEEFAALPLFQDATALSSKGINVDTAADERPWYTAALPGKGIGMLASRPLQRGDLITAYTPSLLAHVGDSLFTEERERLLRLGLDQLPSTSREAYLALAKFYDEPDVVAQDVLKANGFDMQVGGLKHGAVFPEASRYNHACGPNAQYFFSADLLTHYVHAVRPIGKDEEITISYAPPLRLHAERQEYFQSVFRFKCACPRCSPGSHSKERTIEDSDRATQEIINLQYQLSQWTPGSTATVKKAEQLVNLYKAEGLEGFMDLAYGHAALTYNGVGSARGAKKYANLAVEATRLKYGFDAVGLQKAGEWEKFASDPMSHATWRKRKTT</sequence>
<dbReference type="CDD" id="cd20071">
    <property type="entry name" value="SET_SMYD"/>
    <property type="match status" value="1"/>
</dbReference>
<evidence type="ECO:0000256" key="1">
    <source>
        <dbReference type="SAM" id="SignalP"/>
    </source>
</evidence>
<dbReference type="EMBL" id="AMGV01000003">
    <property type="protein sequence ID" value="KEF59923.1"/>
    <property type="molecule type" value="Genomic_DNA"/>
</dbReference>
<dbReference type="SUPFAM" id="SSF82199">
    <property type="entry name" value="SET domain"/>
    <property type="match status" value="1"/>
</dbReference>
<name>A0A072PKR1_9EURO</name>
<feature type="chain" id="PRO_5001683549" description="SET domain-containing protein" evidence="1">
    <location>
        <begin position="21"/>
        <end position="436"/>
    </location>
</feature>
<dbReference type="InterPro" id="IPR053185">
    <property type="entry name" value="SET_domain_protein"/>
</dbReference>
<dbReference type="PANTHER" id="PTHR47332:SF6">
    <property type="entry name" value="SET DOMAIN-CONTAINING PROTEIN"/>
    <property type="match status" value="1"/>
</dbReference>
<evidence type="ECO:0000259" key="2">
    <source>
        <dbReference type="PROSITE" id="PS50280"/>
    </source>
</evidence>
<dbReference type="InterPro" id="IPR001214">
    <property type="entry name" value="SET_dom"/>
</dbReference>
<accession>A0A072PKR1</accession>
<dbReference type="PROSITE" id="PS50280">
    <property type="entry name" value="SET"/>
    <property type="match status" value="1"/>
</dbReference>
<dbReference type="OrthoDB" id="265717at2759"/>
<dbReference type="Gene3D" id="2.170.270.10">
    <property type="entry name" value="SET domain"/>
    <property type="match status" value="1"/>
</dbReference>
<feature type="signal peptide" evidence="1">
    <location>
        <begin position="1"/>
        <end position="20"/>
    </location>
</feature>
<feature type="domain" description="SET" evidence="2">
    <location>
        <begin position="140"/>
        <end position="285"/>
    </location>
</feature>
<comment type="caution">
    <text evidence="3">The sequence shown here is derived from an EMBL/GenBank/DDBJ whole genome shotgun (WGS) entry which is preliminary data.</text>
</comment>
<gene>
    <name evidence="3" type="ORF">A1O9_04771</name>
</gene>
<dbReference type="SMART" id="SM00317">
    <property type="entry name" value="SET"/>
    <property type="match status" value="1"/>
</dbReference>
<proteinExistence type="predicted"/>
<dbReference type="AlphaFoldDB" id="A0A072PKR1"/>
<dbReference type="GeneID" id="25279700"/>
<dbReference type="STRING" id="1182545.A0A072PKR1"/>
<evidence type="ECO:0000313" key="3">
    <source>
        <dbReference type="EMBL" id="KEF59923.1"/>
    </source>
</evidence>
<organism evidence="3 4">
    <name type="scientific">Exophiala aquamarina CBS 119918</name>
    <dbReference type="NCBI Taxonomy" id="1182545"/>
    <lineage>
        <taxon>Eukaryota</taxon>
        <taxon>Fungi</taxon>
        <taxon>Dikarya</taxon>
        <taxon>Ascomycota</taxon>
        <taxon>Pezizomycotina</taxon>
        <taxon>Eurotiomycetes</taxon>
        <taxon>Chaetothyriomycetidae</taxon>
        <taxon>Chaetothyriales</taxon>
        <taxon>Herpotrichiellaceae</taxon>
        <taxon>Exophiala</taxon>
    </lineage>
</organism>
<dbReference type="VEuPathDB" id="FungiDB:A1O9_04771"/>
<dbReference type="HOGENOM" id="CLU_028281_6_1_1"/>
<dbReference type="RefSeq" id="XP_013262513.1">
    <property type="nucleotide sequence ID" value="XM_013407059.1"/>
</dbReference>
<reference evidence="3 4" key="1">
    <citation type="submission" date="2013-03" db="EMBL/GenBank/DDBJ databases">
        <title>The Genome Sequence of Exophiala aquamarina CBS 119918.</title>
        <authorList>
            <consortium name="The Broad Institute Genomics Platform"/>
            <person name="Cuomo C."/>
            <person name="de Hoog S."/>
            <person name="Gorbushina A."/>
            <person name="Walker B."/>
            <person name="Young S.K."/>
            <person name="Zeng Q."/>
            <person name="Gargeya S."/>
            <person name="Fitzgerald M."/>
            <person name="Haas B."/>
            <person name="Abouelleil A."/>
            <person name="Allen A.W."/>
            <person name="Alvarado L."/>
            <person name="Arachchi H.M."/>
            <person name="Berlin A.M."/>
            <person name="Chapman S.B."/>
            <person name="Gainer-Dewar J."/>
            <person name="Goldberg J."/>
            <person name="Griggs A."/>
            <person name="Gujja S."/>
            <person name="Hansen M."/>
            <person name="Howarth C."/>
            <person name="Imamovic A."/>
            <person name="Ireland A."/>
            <person name="Larimer J."/>
            <person name="McCowan C."/>
            <person name="Murphy C."/>
            <person name="Pearson M."/>
            <person name="Poon T.W."/>
            <person name="Priest M."/>
            <person name="Roberts A."/>
            <person name="Saif S."/>
            <person name="Shea T."/>
            <person name="Sisk P."/>
            <person name="Sykes S."/>
            <person name="Wortman J."/>
            <person name="Nusbaum C."/>
            <person name="Birren B."/>
        </authorList>
    </citation>
    <scope>NUCLEOTIDE SEQUENCE [LARGE SCALE GENOMIC DNA]</scope>
    <source>
        <strain evidence="3 4">CBS 119918</strain>
    </source>
</reference>
<keyword evidence="1" id="KW-0732">Signal</keyword>
<dbReference type="PANTHER" id="PTHR47332">
    <property type="entry name" value="SET DOMAIN-CONTAINING PROTEIN 5"/>
    <property type="match status" value="1"/>
</dbReference>
<keyword evidence="4" id="KW-1185">Reference proteome</keyword>
<dbReference type="Proteomes" id="UP000027920">
    <property type="component" value="Unassembled WGS sequence"/>
</dbReference>
<dbReference type="Pfam" id="PF00856">
    <property type="entry name" value="SET"/>
    <property type="match status" value="1"/>
</dbReference>
<evidence type="ECO:0000313" key="4">
    <source>
        <dbReference type="Proteomes" id="UP000027920"/>
    </source>
</evidence>